<protein>
    <submittedName>
        <fullName evidence="2">Uncharacterized protein</fullName>
    </submittedName>
</protein>
<feature type="transmembrane region" description="Helical" evidence="1">
    <location>
        <begin position="21"/>
        <end position="39"/>
    </location>
</feature>
<feature type="transmembrane region" description="Helical" evidence="1">
    <location>
        <begin position="51"/>
        <end position="73"/>
    </location>
</feature>
<gene>
    <name evidence="2" type="ORF">KME25_15935</name>
</gene>
<accession>A0A951PLS4</accession>
<dbReference type="AlphaFoldDB" id="A0A951PLS4"/>
<dbReference type="Proteomes" id="UP000753908">
    <property type="component" value="Unassembled WGS sequence"/>
</dbReference>
<name>A0A951PLS4_9CYAN</name>
<feature type="transmembrane region" description="Helical" evidence="1">
    <location>
        <begin position="123"/>
        <end position="145"/>
    </location>
</feature>
<reference evidence="2" key="1">
    <citation type="submission" date="2021-05" db="EMBL/GenBank/DDBJ databases">
        <authorList>
            <person name="Pietrasiak N."/>
            <person name="Ward R."/>
            <person name="Stajich J.E."/>
            <person name="Kurbessoian T."/>
        </authorList>
    </citation>
    <scope>NUCLEOTIDE SEQUENCE</scope>
    <source>
        <strain evidence="2">CPER-KK1</strain>
    </source>
</reference>
<organism evidence="2 3">
    <name type="scientific">Symplocastrum torsivum CPER-KK1</name>
    <dbReference type="NCBI Taxonomy" id="450513"/>
    <lineage>
        <taxon>Bacteria</taxon>
        <taxon>Bacillati</taxon>
        <taxon>Cyanobacteriota</taxon>
        <taxon>Cyanophyceae</taxon>
        <taxon>Oscillatoriophycideae</taxon>
        <taxon>Oscillatoriales</taxon>
        <taxon>Microcoleaceae</taxon>
        <taxon>Symplocastrum</taxon>
    </lineage>
</organism>
<keyword evidence="1" id="KW-1133">Transmembrane helix</keyword>
<proteinExistence type="predicted"/>
<keyword evidence="1" id="KW-0812">Transmembrane</keyword>
<dbReference type="EMBL" id="JAHHIF010000019">
    <property type="protein sequence ID" value="MBW4545917.1"/>
    <property type="molecule type" value="Genomic_DNA"/>
</dbReference>
<evidence type="ECO:0000256" key="1">
    <source>
        <dbReference type="SAM" id="Phobius"/>
    </source>
</evidence>
<keyword evidence="1" id="KW-0472">Membrane</keyword>
<evidence type="ECO:0000313" key="2">
    <source>
        <dbReference type="EMBL" id="MBW4545917.1"/>
    </source>
</evidence>
<feature type="transmembrane region" description="Helical" evidence="1">
    <location>
        <begin position="94"/>
        <end position="117"/>
    </location>
</feature>
<sequence>MSTGRRSLTGSRKALAERWHPIIFGFIAALIYLLFLKSYSLPNAIRDLFSAAINICAITVGFLGTSQSILLSIGNKRVIQQLKSGGYYDKLIDYFMTAIHWSFTLAISSAFGLIVNFNQKEVWHPWIISFWLLCLITATFSYYRVIKLFSLILRSSD</sequence>
<comment type="caution">
    <text evidence="2">The sequence shown here is derived from an EMBL/GenBank/DDBJ whole genome shotgun (WGS) entry which is preliminary data.</text>
</comment>
<reference evidence="2" key="2">
    <citation type="journal article" date="2022" name="Microbiol. Resour. Announc.">
        <title>Metagenome Sequencing to Explore Phylogenomics of Terrestrial Cyanobacteria.</title>
        <authorList>
            <person name="Ward R.D."/>
            <person name="Stajich J.E."/>
            <person name="Johansen J.R."/>
            <person name="Huntemann M."/>
            <person name="Clum A."/>
            <person name="Foster B."/>
            <person name="Foster B."/>
            <person name="Roux S."/>
            <person name="Palaniappan K."/>
            <person name="Varghese N."/>
            <person name="Mukherjee S."/>
            <person name="Reddy T.B.K."/>
            <person name="Daum C."/>
            <person name="Copeland A."/>
            <person name="Chen I.A."/>
            <person name="Ivanova N.N."/>
            <person name="Kyrpides N.C."/>
            <person name="Shapiro N."/>
            <person name="Eloe-Fadrosh E.A."/>
            <person name="Pietrasiak N."/>
        </authorList>
    </citation>
    <scope>NUCLEOTIDE SEQUENCE</scope>
    <source>
        <strain evidence="2">CPER-KK1</strain>
    </source>
</reference>
<evidence type="ECO:0000313" key="3">
    <source>
        <dbReference type="Proteomes" id="UP000753908"/>
    </source>
</evidence>